<dbReference type="PANTHER" id="PTHR42685">
    <property type="entry name" value="GERANYLGERANYL DIPHOSPHATE REDUCTASE"/>
    <property type="match status" value="1"/>
</dbReference>
<evidence type="ECO:0000313" key="3">
    <source>
        <dbReference type="Proteomes" id="UP000247903"/>
    </source>
</evidence>
<protein>
    <submittedName>
        <fullName evidence="2">Geranylgeranyl reductase</fullName>
    </submittedName>
</protein>
<proteinExistence type="predicted"/>
<dbReference type="PANTHER" id="PTHR42685:SF22">
    <property type="entry name" value="CONDITIONED MEDIUM FACTOR RECEPTOR 1"/>
    <property type="match status" value="1"/>
</dbReference>
<dbReference type="AlphaFoldDB" id="A0A2V4BNS4"/>
<accession>A0A2V4BNS4</accession>
<gene>
    <name evidence="2" type="ORF">DMB65_16535</name>
</gene>
<dbReference type="RefSeq" id="WP_110307732.1">
    <property type="nucleotide sequence ID" value="NZ_QJHK01000016.1"/>
</dbReference>
<comment type="caution">
    <text evidence="2">The sequence shown here is derived from an EMBL/GenBank/DDBJ whole genome shotgun (WGS) entry which is preliminary data.</text>
</comment>
<dbReference type="PRINTS" id="PR00420">
    <property type="entry name" value="RNGMNOXGNASE"/>
</dbReference>
<evidence type="ECO:0000259" key="1">
    <source>
        <dbReference type="Pfam" id="PF01494"/>
    </source>
</evidence>
<name>A0A2V4BNS4_9FLAO</name>
<dbReference type="GO" id="GO:0071949">
    <property type="term" value="F:FAD binding"/>
    <property type="evidence" value="ECO:0007669"/>
    <property type="project" value="InterPro"/>
</dbReference>
<dbReference type="Proteomes" id="UP000247903">
    <property type="component" value="Unassembled WGS sequence"/>
</dbReference>
<organism evidence="2 3">
    <name type="scientific">Flavobacterium cheongpyeongense</name>
    <dbReference type="NCBI Taxonomy" id="2212651"/>
    <lineage>
        <taxon>Bacteria</taxon>
        <taxon>Pseudomonadati</taxon>
        <taxon>Bacteroidota</taxon>
        <taxon>Flavobacteriia</taxon>
        <taxon>Flavobacteriales</taxon>
        <taxon>Flavobacteriaceae</taxon>
        <taxon>Flavobacterium</taxon>
    </lineage>
</organism>
<dbReference type="EMBL" id="QJHK01000016">
    <property type="protein sequence ID" value="PXY39633.1"/>
    <property type="molecule type" value="Genomic_DNA"/>
</dbReference>
<dbReference type="Gene3D" id="3.50.50.60">
    <property type="entry name" value="FAD/NAD(P)-binding domain"/>
    <property type="match status" value="1"/>
</dbReference>
<sequence>MKAFDVAIIGSGPAGASAAFELSKNGITTVIIEKETLPRYKTCGGGLVHRGRNNIPFDISSVVEKEFYEVDTYFSNTNIKLTTKRDKPIISMIMRDAFDNLIVEKSKENGVTLLQNHKVTAITFGEIQTIHTTEGAIQAKFIIAGDGALSPIAKMAGWEESRTIIPALEYEIEVPLADFERLSKNVRFDIDAIPNGYGWCFPKKNHLSVGVCVLTKTNQKLDLKKYYAAYLKKTLGITEVVNEDAHGFVIPVSPRTDTFVQKNVFLIGDSAGFADPVLAEGISNAILSGVLAAQSIIEGKLDPVRSSELYHEKLENSILPEIKAGVILAKIFYEKRTLRNFVAKNYGTFLSNAMTDIFMGTRTYPKDYKKKIREKIKEAIF</sequence>
<keyword evidence="3" id="KW-1185">Reference proteome</keyword>
<dbReference type="InterPro" id="IPR036188">
    <property type="entry name" value="FAD/NAD-bd_sf"/>
</dbReference>
<dbReference type="InterPro" id="IPR011777">
    <property type="entry name" value="Geranylgeranyl_Rdtase_fam"/>
</dbReference>
<evidence type="ECO:0000313" key="2">
    <source>
        <dbReference type="EMBL" id="PXY39633.1"/>
    </source>
</evidence>
<dbReference type="GO" id="GO:0016628">
    <property type="term" value="F:oxidoreductase activity, acting on the CH-CH group of donors, NAD or NADP as acceptor"/>
    <property type="evidence" value="ECO:0007669"/>
    <property type="project" value="InterPro"/>
</dbReference>
<reference evidence="2 3" key="1">
    <citation type="submission" date="2018-05" db="EMBL/GenBank/DDBJ databases">
        <title>Flavobacterium sp. strain IMCC34759, incomplete genome.</title>
        <authorList>
            <person name="Joung Y."/>
            <person name="Cho J."/>
        </authorList>
    </citation>
    <scope>NUCLEOTIDE SEQUENCE [LARGE SCALE GENOMIC DNA]</scope>
    <source>
        <strain evidence="2 3">IMCC34759</strain>
    </source>
</reference>
<dbReference type="InterPro" id="IPR050407">
    <property type="entry name" value="Geranylgeranyl_reductase"/>
</dbReference>
<dbReference type="NCBIfam" id="TIGR02032">
    <property type="entry name" value="GG-red-SF"/>
    <property type="match status" value="1"/>
</dbReference>
<dbReference type="OrthoDB" id="9806565at2"/>
<dbReference type="InterPro" id="IPR002938">
    <property type="entry name" value="FAD-bd"/>
</dbReference>
<dbReference type="Pfam" id="PF01494">
    <property type="entry name" value="FAD_binding_3"/>
    <property type="match status" value="1"/>
</dbReference>
<dbReference type="SUPFAM" id="SSF51905">
    <property type="entry name" value="FAD/NAD(P)-binding domain"/>
    <property type="match status" value="1"/>
</dbReference>
<feature type="domain" description="FAD-binding" evidence="1">
    <location>
        <begin position="5"/>
        <end position="286"/>
    </location>
</feature>